<proteinExistence type="inferred from homology"/>
<evidence type="ECO:0000259" key="9">
    <source>
        <dbReference type="Pfam" id="PF02687"/>
    </source>
</evidence>
<sequence length="971" mass="100979">MGRHSTDTPATSPASPASHGSRLDRWRAGWRVSLRMARRDVRRHRGRSLLIVVMVGLPVLLLTAGSTLWFSEDLDAAERLPLQLGQTQGYLVDPLDSAIHQLVDPRTSYGTGPDATEPRAKVIPGYASGQEAGALGRLVGGAVHPVTLSSGTARVDDRSLRVEVMGVDASSAAAALSPKLSLESGRWARAADEVVVTDLGLAAGLPRSGSVELRMPTPEGRSEPHSVTVVGVGTGYASWGAQDVHPVELVGLPQTGAIERQWLVERATSLTWPEVERLNTYGVGVYSRHVALNPDTMVLPPDVTLPSDSSALFVVVAASFGLLLLTTMLAGPAFAVSAARQRHSLALAASNGATRSQLRRTVLGQALVLGALSAVVGAASGLVLGLVAASLTHGARPDHFFGPLQVSWSSVLIVTAAGITSSVVAALVPSRGLGRLDIVSVLKGQNVSAPLRRRVPVLGAALTAVGIGAVLFASYRTADAYIYVYLGGAALTVLGSLLIVPLVLSLVARTAHAMPLPARMAAREAGRHRGRATPTVAAIMGGAAVLATMCIGLQADTERGARTYTPQLVEGQGIIDTPQALSREEAREIVRAADPDLVSLTPRTLMPRADGTTVALAAAQPGCSFAQTAPQIAYDPNSSTSPGDALPRCATIASEAYFPGSGLVVADADELSDFAGLDDAQRRILVGGGLAVLDPAVARALPAVTTQWQQSTPIAQLRPVDIPLDGDTSSWYLYSFKTDDTGRAVGSSVRQSRITVPVVKLDHEQWMRVLGGGYGGVGAFLTTAAVDRLDVTTADSATLVRGRSAISQAQEGALRDALQARVPDGGFTVERGYRRQDGFILAIAIGMIALIILVATLIATALGQAEAAPLLGTLAAVGATRRTRRALAASQAVYLALVGAVLGVLVGLAPGIAISRIITATYTEGGMDFSTVIISIPWLQILAPVVLVPLVAGALAWVSIRRAPVVVRRAT</sequence>
<feature type="transmembrane region" description="Helical" evidence="8">
    <location>
        <begin position="366"/>
        <end position="391"/>
    </location>
</feature>
<dbReference type="InterPro" id="IPR050250">
    <property type="entry name" value="Macrolide_Exporter_MacB"/>
</dbReference>
<dbReference type="Proteomes" id="UP001500427">
    <property type="component" value="Unassembled WGS sequence"/>
</dbReference>
<feature type="transmembrane region" description="Helical" evidence="8">
    <location>
        <begin position="839"/>
        <end position="862"/>
    </location>
</feature>
<comment type="subcellular location">
    <subcellularLocation>
        <location evidence="1">Cell membrane</location>
        <topology evidence="1">Multi-pass membrane protein</topology>
    </subcellularLocation>
</comment>
<evidence type="ECO:0000256" key="2">
    <source>
        <dbReference type="ARBA" id="ARBA00022475"/>
    </source>
</evidence>
<comment type="similarity">
    <text evidence="6">Belongs to the ABC-4 integral membrane protein family.</text>
</comment>
<evidence type="ECO:0000256" key="3">
    <source>
        <dbReference type="ARBA" id="ARBA00022692"/>
    </source>
</evidence>
<comment type="caution">
    <text evidence="10">The sequence shown here is derived from an EMBL/GenBank/DDBJ whole genome shotgun (WGS) entry which is preliminary data.</text>
</comment>
<name>A0ABP9J3L5_9MICO</name>
<dbReference type="EMBL" id="BAABIW010000006">
    <property type="protein sequence ID" value="GAA5019656.1"/>
    <property type="molecule type" value="Genomic_DNA"/>
</dbReference>
<keyword evidence="2" id="KW-1003">Cell membrane</keyword>
<evidence type="ECO:0000313" key="10">
    <source>
        <dbReference type="EMBL" id="GAA5019656.1"/>
    </source>
</evidence>
<protein>
    <recommendedName>
        <fullName evidence="9">ABC3 transporter permease C-terminal domain-containing protein</fullName>
    </recommendedName>
</protein>
<keyword evidence="11" id="KW-1185">Reference proteome</keyword>
<feature type="transmembrane region" description="Helical" evidence="8">
    <location>
        <begin position="455"/>
        <end position="475"/>
    </location>
</feature>
<feature type="transmembrane region" description="Helical" evidence="8">
    <location>
        <begin position="411"/>
        <end position="434"/>
    </location>
</feature>
<feature type="transmembrane region" description="Helical" evidence="8">
    <location>
        <begin position="481"/>
        <end position="511"/>
    </location>
</feature>
<dbReference type="PANTHER" id="PTHR30572:SF4">
    <property type="entry name" value="ABC TRANSPORTER PERMEASE YTRF"/>
    <property type="match status" value="1"/>
</dbReference>
<gene>
    <name evidence="10" type="ORF">GCM10023258_07470</name>
</gene>
<evidence type="ECO:0000313" key="11">
    <source>
        <dbReference type="Proteomes" id="UP001500427"/>
    </source>
</evidence>
<reference evidence="11" key="1">
    <citation type="journal article" date="2019" name="Int. J. Syst. Evol. Microbiol.">
        <title>The Global Catalogue of Microorganisms (GCM) 10K type strain sequencing project: providing services to taxonomists for standard genome sequencing and annotation.</title>
        <authorList>
            <consortium name="The Broad Institute Genomics Platform"/>
            <consortium name="The Broad Institute Genome Sequencing Center for Infectious Disease"/>
            <person name="Wu L."/>
            <person name="Ma J."/>
        </authorList>
    </citation>
    <scope>NUCLEOTIDE SEQUENCE [LARGE SCALE GENOMIC DNA]</scope>
    <source>
        <strain evidence="11">JCM 17687</strain>
    </source>
</reference>
<dbReference type="PANTHER" id="PTHR30572">
    <property type="entry name" value="MEMBRANE COMPONENT OF TRANSPORTER-RELATED"/>
    <property type="match status" value="1"/>
</dbReference>
<feature type="transmembrane region" description="Helical" evidence="8">
    <location>
        <begin position="48"/>
        <end position="70"/>
    </location>
</feature>
<feature type="transmembrane region" description="Helical" evidence="8">
    <location>
        <begin position="938"/>
        <end position="960"/>
    </location>
</feature>
<dbReference type="InterPro" id="IPR003838">
    <property type="entry name" value="ABC3_permease_C"/>
</dbReference>
<organism evidence="10 11">
    <name type="scientific">Terrabacter aeriphilus</name>
    <dbReference type="NCBI Taxonomy" id="515662"/>
    <lineage>
        <taxon>Bacteria</taxon>
        <taxon>Bacillati</taxon>
        <taxon>Actinomycetota</taxon>
        <taxon>Actinomycetes</taxon>
        <taxon>Micrococcales</taxon>
        <taxon>Intrasporangiaceae</taxon>
        <taxon>Terrabacter</taxon>
    </lineage>
</organism>
<accession>A0ABP9J3L5</accession>
<feature type="transmembrane region" description="Helical" evidence="8">
    <location>
        <begin position="892"/>
        <end position="918"/>
    </location>
</feature>
<evidence type="ECO:0000256" key="8">
    <source>
        <dbReference type="SAM" id="Phobius"/>
    </source>
</evidence>
<keyword evidence="3 8" id="KW-0812">Transmembrane</keyword>
<feature type="transmembrane region" description="Helical" evidence="8">
    <location>
        <begin position="532"/>
        <end position="555"/>
    </location>
</feature>
<keyword evidence="4 8" id="KW-1133">Transmembrane helix</keyword>
<evidence type="ECO:0000256" key="7">
    <source>
        <dbReference type="SAM" id="MobiDB-lite"/>
    </source>
</evidence>
<evidence type="ECO:0000256" key="6">
    <source>
        <dbReference type="ARBA" id="ARBA00038076"/>
    </source>
</evidence>
<dbReference type="RefSeq" id="WP_345506091.1">
    <property type="nucleotide sequence ID" value="NZ_BAABIW010000006.1"/>
</dbReference>
<dbReference type="Pfam" id="PF02687">
    <property type="entry name" value="FtsX"/>
    <property type="match status" value="2"/>
</dbReference>
<keyword evidence="5 8" id="KW-0472">Membrane</keyword>
<evidence type="ECO:0000256" key="4">
    <source>
        <dbReference type="ARBA" id="ARBA00022989"/>
    </source>
</evidence>
<evidence type="ECO:0000256" key="5">
    <source>
        <dbReference type="ARBA" id="ARBA00023136"/>
    </source>
</evidence>
<evidence type="ECO:0000256" key="1">
    <source>
        <dbReference type="ARBA" id="ARBA00004651"/>
    </source>
</evidence>
<feature type="domain" description="ABC3 transporter permease C-terminal" evidence="9">
    <location>
        <begin position="318"/>
        <end position="436"/>
    </location>
</feature>
<feature type="domain" description="ABC3 transporter permease C-terminal" evidence="9">
    <location>
        <begin position="843"/>
        <end position="964"/>
    </location>
</feature>
<feature type="transmembrane region" description="Helical" evidence="8">
    <location>
        <begin position="311"/>
        <end position="336"/>
    </location>
</feature>
<feature type="region of interest" description="Disordered" evidence="7">
    <location>
        <begin position="1"/>
        <end position="21"/>
    </location>
</feature>